<dbReference type="EMBL" id="CAVMBE010000127">
    <property type="protein sequence ID" value="CAK4034635.1"/>
    <property type="molecule type" value="Genomic_DNA"/>
</dbReference>
<organism evidence="1 2">
    <name type="scientific">Lecanosticta acicola</name>
    <dbReference type="NCBI Taxonomy" id="111012"/>
    <lineage>
        <taxon>Eukaryota</taxon>
        <taxon>Fungi</taxon>
        <taxon>Dikarya</taxon>
        <taxon>Ascomycota</taxon>
        <taxon>Pezizomycotina</taxon>
        <taxon>Dothideomycetes</taxon>
        <taxon>Dothideomycetidae</taxon>
        <taxon>Mycosphaerellales</taxon>
        <taxon>Mycosphaerellaceae</taxon>
        <taxon>Lecanosticta</taxon>
    </lineage>
</organism>
<sequence length="243" mass="27800">MPSPREYDPSKHGHMPFESYKACDSVSPGLGYLRALPTQVIGDILCWSTARRGPVQLKLQPHYNEVSVVVDHHNLKDLCMVSKTMCKGAVQAFLRANWDRGPWILHLDWSSEEKVPRELKLGNAERILKEMPKVIIIAFRVKRTVDAETKKAEVEPWIAEMRLKIRIPKSKSALKVNWVELDDAEKEVASIVTRTNPVWEKAREQIEQLEVAGVQRKWSVEGILSVAKLLEKAGKEYRWGELV</sequence>
<reference evidence="1" key="1">
    <citation type="submission" date="2023-11" db="EMBL/GenBank/DDBJ databases">
        <authorList>
            <person name="Alioto T."/>
            <person name="Alioto T."/>
            <person name="Gomez Garrido J."/>
        </authorList>
    </citation>
    <scope>NUCLEOTIDE SEQUENCE</scope>
</reference>
<name>A0AAI8Z8E7_9PEZI</name>
<dbReference type="AlphaFoldDB" id="A0AAI8Z8E7"/>
<evidence type="ECO:0000313" key="2">
    <source>
        <dbReference type="Proteomes" id="UP001296104"/>
    </source>
</evidence>
<keyword evidence="2" id="KW-1185">Reference proteome</keyword>
<dbReference type="Proteomes" id="UP001296104">
    <property type="component" value="Unassembled WGS sequence"/>
</dbReference>
<proteinExistence type="predicted"/>
<comment type="caution">
    <text evidence="1">The sequence shown here is derived from an EMBL/GenBank/DDBJ whole genome shotgun (WGS) entry which is preliminary data.</text>
</comment>
<evidence type="ECO:0000313" key="1">
    <source>
        <dbReference type="EMBL" id="CAK4034635.1"/>
    </source>
</evidence>
<protein>
    <submittedName>
        <fullName evidence="1">Uncharacterized protein</fullName>
    </submittedName>
</protein>
<gene>
    <name evidence="1" type="ORF">LECACI_7A009793</name>
</gene>
<accession>A0AAI8Z8E7</accession>